<keyword evidence="4" id="KW-1185">Reference proteome</keyword>
<dbReference type="STRING" id="1121877.FEAC_18830"/>
<comment type="caution">
    <text evidence="3">The sequence shown here is derived from an EMBL/GenBank/DDBJ whole genome shotgun (WGS) entry which is preliminary data.</text>
</comment>
<proteinExistence type="predicted"/>
<dbReference type="AlphaFoldDB" id="A0A0D8FTW9"/>
<gene>
    <name evidence="3" type="ORF">FEAC_18830</name>
</gene>
<dbReference type="OrthoDB" id="3791032at2"/>
<dbReference type="EMBL" id="JXUW01000017">
    <property type="protein sequence ID" value="KJE76399.1"/>
    <property type="molecule type" value="Genomic_DNA"/>
</dbReference>
<protein>
    <recommendedName>
        <fullName evidence="2">DUF2510 domain-containing protein</fullName>
    </recommendedName>
</protein>
<keyword evidence="1" id="KW-0472">Membrane</keyword>
<accession>A0A0D8FTW9</accession>
<evidence type="ECO:0000313" key="3">
    <source>
        <dbReference type="EMBL" id="KJE76399.1"/>
    </source>
</evidence>
<dbReference type="InterPro" id="IPR018929">
    <property type="entry name" value="DUF2510"/>
</dbReference>
<organism evidence="3 4">
    <name type="scientific">Ferrimicrobium acidiphilum DSM 19497</name>
    <dbReference type="NCBI Taxonomy" id="1121877"/>
    <lineage>
        <taxon>Bacteria</taxon>
        <taxon>Bacillati</taxon>
        <taxon>Actinomycetota</taxon>
        <taxon>Acidimicrobiia</taxon>
        <taxon>Acidimicrobiales</taxon>
        <taxon>Acidimicrobiaceae</taxon>
        <taxon>Ferrimicrobium</taxon>
    </lineage>
</organism>
<keyword evidence="1" id="KW-0812">Transmembrane</keyword>
<name>A0A0D8FTW9_9ACTN</name>
<dbReference type="Pfam" id="PF10708">
    <property type="entry name" value="DUF2510"/>
    <property type="match status" value="1"/>
</dbReference>
<keyword evidence="1" id="KW-1133">Transmembrane helix</keyword>
<sequence>MALGSRRDTRPPMRPGWYPDGEGRLRYFDGHIWTDSLRQRPSFANFVSEVPASETSFRQPVNRRRRFVRLVSLLVVALLVGGIIAQLVIFGVLGSSSPKIQSLAGYRRAAGGVCASVFAGVSVSELERNTGGLLNTKLSQSASAFSVLASETKSVPEANALAANWSDLAIAWARYLRDHKTHVESVVTAMRAVQSSVTGVGIKDCAVFTSAAQRAVLS</sequence>
<reference evidence="3 4" key="1">
    <citation type="submission" date="2015-01" db="EMBL/GenBank/DDBJ databases">
        <title>Draft genome of the acidophilic iron oxidizer Ferrimicrobium acidiphilum strain T23.</title>
        <authorList>
            <person name="Poehlein A."/>
            <person name="Eisen S."/>
            <person name="Schloemann M."/>
            <person name="Johnson B.D."/>
            <person name="Daniel R."/>
            <person name="Muehling M."/>
        </authorList>
    </citation>
    <scope>NUCLEOTIDE SEQUENCE [LARGE SCALE GENOMIC DNA]</scope>
    <source>
        <strain evidence="3 4">T23</strain>
    </source>
</reference>
<dbReference type="eggNOG" id="ENOG50325DA">
    <property type="taxonomic scope" value="Bacteria"/>
</dbReference>
<dbReference type="Proteomes" id="UP000032336">
    <property type="component" value="Unassembled WGS sequence"/>
</dbReference>
<evidence type="ECO:0000259" key="2">
    <source>
        <dbReference type="Pfam" id="PF10708"/>
    </source>
</evidence>
<feature type="domain" description="DUF2510" evidence="2">
    <location>
        <begin position="15"/>
        <end position="41"/>
    </location>
</feature>
<evidence type="ECO:0000313" key="4">
    <source>
        <dbReference type="Proteomes" id="UP000032336"/>
    </source>
</evidence>
<evidence type="ECO:0000256" key="1">
    <source>
        <dbReference type="SAM" id="Phobius"/>
    </source>
</evidence>
<feature type="transmembrane region" description="Helical" evidence="1">
    <location>
        <begin position="67"/>
        <end position="93"/>
    </location>
</feature>